<evidence type="ECO:0000313" key="1">
    <source>
        <dbReference type="EMBL" id="ETR66300.1"/>
    </source>
</evidence>
<dbReference type="Proteomes" id="UP000189670">
    <property type="component" value="Unassembled WGS sequence"/>
</dbReference>
<gene>
    <name evidence="1" type="ORF">OMM_12978</name>
</gene>
<protein>
    <recommendedName>
        <fullName evidence="3">C1q domain-containing protein</fullName>
    </recommendedName>
</protein>
<evidence type="ECO:0000313" key="2">
    <source>
        <dbReference type="Proteomes" id="UP000189670"/>
    </source>
</evidence>
<proteinExistence type="predicted"/>
<comment type="caution">
    <text evidence="1">The sequence shown here is derived from an EMBL/GenBank/DDBJ whole genome shotgun (WGS) entry which is preliminary data.</text>
</comment>
<dbReference type="EMBL" id="ATBP01002092">
    <property type="protein sequence ID" value="ETR66300.1"/>
    <property type="molecule type" value="Genomic_DNA"/>
</dbReference>
<sequence>MSSGTNSKVRAYYSGSNLTLSTGTTNLVTFNYESWDLLNEFDTTTYRFTASSSGYYQVNVAVRIDVSHSSSSAYVELRLKKNTSYVSYGGIDFYGQYSGGILRPMLNDVVNLNAGDYLMVHLFGNSGWSNLWLKSGSTSTYISIYKIN</sequence>
<dbReference type="Gene3D" id="2.60.120.40">
    <property type="match status" value="1"/>
</dbReference>
<evidence type="ECO:0008006" key="3">
    <source>
        <dbReference type="Google" id="ProtNLM"/>
    </source>
</evidence>
<dbReference type="SUPFAM" id="SSF49842">
    <property type="entry name" value="TNF-like"/>
    <property type="match status" value="1"/>
</dbReference>
<name>A0A1V1NUP4_9BACT</name>
<organism evidence="1 2">
    <name type="scientific">Candidatus Magnetoglobus multicellularis str. Araruama</name>
    <dbReference type="NCBI Taxonomy" id="890399"/>
    <lineage>
        <taxon>Bacteria</taxon>
        <taxon>Pseudomonadati</taxon>
        <taxon>Thermodesulfobacteriota</taxon>
        <taxon>Desulfobacteria</taxon>
        <taxon>Desulfobacterales</taxon>
        <taxon>Desulfobacteraceae</taxon>
        <taxon>Candidatus Magnetoglobus</taxon>
    </lineage>
</organism>
<reference evidence="2" key="1">
    <citation type="submission" date="2012-11" db="EMBL/GenBank/DDBJ databases">
        <authorList>
            <person name="Lucero-Rivera Y.E."/>
            <person name="Tovar-Ramirez D."/>
        </authorList>
    </citation>
    <scope>NUCLEOTIDE SEQUENCE [LARGE SCALE GENOMIC DNA]</scope>
    <source>
        <strain evidence="2">Araruama</strain>
    </source>
</reference>
<dbReference type="InterPro" id="IPR008983">
    <property type="entry name" value="Tumour_necrosis_fac-like_dom"/>
</dbReference>
<dbReference type="AlphaFoldDB" id="A0A1V1NUP4"/>
<accession>A0A1V1NUP4</accession>